<proteinExistence type="inferred from homology"/>
<feature type="binding site" evidence="6">
    <location>
        <position position="178"/>
    </location>
    <ligand>
        <name>Fe cation</name>
        <dbReference type="ChEBI" id="CHEBI:24875"/>
        <label>1</label>
    </ligand>
</feature>
<dbReference type="PANTHER" id="PTHR36303:SF1">
    <property type="entry name" value="2',3'-CYCLIC-NUCLEOTIDE 2'-PHOSPHODIESTERASE"/>
    <property type="match status" value="1"/>
</dbReference>
<reference evidence="7 8" key="1">
    <citation type="journal article" date="2015" name="Proc. Natl. Acad. Sci. U.S.A.">
        <title>Expanded metabolic versatility of ubiquitous nitrite-oxidizing bacteria from the genus Nitrospira.</title>
        <authorList>
            <person name="Koch H."/>
            <person name="Lucker S."/>
            <person name="Albertsen M."/>
            <person name="Kitzinger K."/>
            <person name="Herbold C."/>
            <person name="Spieck E."/>
            <person name="Nielsen P.H."/>
            <person name="Wagner M."/>
            <person name="Daims H."/>
        </authorList>
    </citation>
    <scope>NUCLEOTIDE SEQUENCE [LARGE SCALE GENOMIC DNA]</scope>
    <source>
        <strain evidence="7 8">NSP M-1</strain>
    </source>
</reference>
<dbReference type="PIRSF" id="PIRSF004789">
    <property type="entry name" value="DR1281"/>
    <property type="match status" value="1"/>
</dbReference>
<feature type="binding site" evidence="6">
    <location>
        <position position="8"/>
    </location>
    <ligand>
        <name>Fe cation</name>
        <dbReference type="ChEBI" id="CHEBI:24875"/>
        <label>1</label>
    </ligand>
</feature>
<dbReference type="PANTHER" id="PTHR36303">
    <property type="entry name" value="2',3'-CYCLIC-NUCLEOTIDE 2'-PHOSPHODIESTERASE"/>
    <property type="match status" value="1"/>
</dbReference>
<dbReference type="KEGG" id="nmv:NITMOv2_4169"/>
<evidence type="ECO:0000256" key="1">
    <source>
        <dbReference type="ARBA" id="ARBA00022723"/>
    </source>
</evidence>
<keyword evidence="3" id="KW-0408">Iron</keyword>
<comment type="similarity">
    <text evidence="4">Belongs to the YmdB-like family.</text>
</comment>
<evidence type="ECO:0000313" key="7">
    <source>
        <dbReference type="EMBL" id="ALA60549.1"/>
    </source>
</evidence>
<dbReference type="Proteomes" id="UP000069205">
    <property type="component" value="Chromosome"/>
</dbReference>
<dbReference type="FunFam" id="3.60.21.10:FF:000016">
    <property type="entry name" value="Putative metallophosphoesterase"/>
    <property type="match status" value="1"/>
</dbReference>
<dbReference type="Gene3D" id="3.60.21.10">
    <property type="match status" value="1"/>
</dbReference>
<feature type="binding site" evidence="6">
    <location>
        <position position="176"/>
    </location>
    <ligand>
        <name>Fe cation</name>
        <dbReference type="ChEBI" id="CHEBI:24875"/>
        <label>2</label>
    </ligand>
</feature>
<name>A0A0K2GI66_NITMO</name>
<dbReference type="GO" id="GO:0046872">
    <property type="term" value="F:metal ion binding"/>
    <property type="evidence" value="ECO:0007669"/>
    <property type="project" value="UniProtKB-KW"/>
</dbReference>
<evidence type="ECO:0000313" key="8">
    <source>
        <dbReference type="Proteomes" id="UP000069205"/>
    </source>
</evidence>
<keyword evidence="8" id="KW-1185">Reference proteome</keyword>
<feature type="binding site" evidence="6">
    <location>
        <position position="67"/>
    </location>
    <ligand>
        <name>Fe cation</name>
        <dbReference type="ChEBI" id="CHEBI:24875"/>
        <label>2</label>
    </ligand>
</feature>
<dbReference type="GO" id="GO:0004113">
    <property type="term" value="F:2',3'-cyclic-nucleotide 3'-phosphodiesterase activity"/>
    <property type="evidence" value="ECO:0007669"/>
    <property type="project" value="TreeGrafter"/>
</dbReference>
<dbReference type="CDD" id="cd07382">
    <property type="entry name" value="MPP_DR1281"/>
    <property type="match status" value="1"/>
</dbReference>
<evidence type="ECO:0008006" key="9">
    <source>
        <dbReference type="Google" id="ProtNLM"/>
    </source>
</evidence>
<feature type="binding site" evidence="6">
    <location>
        <position position="39"/>
    </location>
    <ligand>
        <name>Fe cation</name>
        <dbReference type="ChEBI" id="CHEBI:24875"/>
        <label>1</label>
    </ligand>
</feature>
<dbReference type="OrthoDB" id="9801109at2"/>
<evidence type="ECO:0000256" key="6">
    <source>
        <dbReference type="PIRSR" id="PIRSR004789-51"/>
    </source>
</evidence>
<organism evidence="7 8">
    <name type="scientific">Nitrospira moscoviensis</name>
    <dbReference type="NCBI Taxonomy" id="42253"/>
    <lineage>
        <taxon>Bacteria</taxon>
        <taxon>Pseudomonadati</taxon>
        <taxon>Nitrospirota</taxon>
        <taxon>Nitrospiria</taxon>
        <taxon>Nitrospirales</taxon>
        <taxon>Nitrospiraceae</taxon>
        <taxon>Nitrospira</taxon>
    </lineage>
</organism>
<keyword evidence="2" id="KW-0378">Hydrolase</keyword>
<evidence type="ECO:0000256" key="2">
    <source>
        <dbReference type="ARBA" id="ARBA00022801"/>
    </source>
</evidence>
<gene>
    <name evidence="7" type="ORF">NITMOv2_4169</name>
</gene>
<feature type="binding site" evidence="6">
    <location>
        <position position="39"/>
    </location>
    <ligand>
        <name>Fe cation</name>
        <dbReference type="ChEBI" id="CHEBI:24875"/>
        <label>2</label>
    </ligand>
</feature>
<evidence type="ECO:0000256" key="5">
    <source>
        <dbReference type="PIRSR" id="PIRSR004789-50"/>
    </source>
</evidence>
<dbReference type="InterPro" id="IPR029052">
    <property type="entry name" value="Metallo-depent_PP-like"/>
</dbReference>
<dbReference type="RefSeq" id="WP_053381393.1">
    <property type="nucleotide sequence ID" value="NZ_CP011801.1"/>
</dbReference>
<dbReference type="AlphaFoldDB" id="A0A0K2GI66"/>
<dbReference type="InterPro" id="IPR005235">
    <property type="entry name" value="YmdB-like"/>
</dbReference>
<dbReference type="SUPFAM" id="SSF56300">
    <property type="entry name" value="Metallo-dependent phosphatases"/>
    <property type="match status" value="1"/>
</dbReference>
<evidence type="ECO:0000256" key="4">
    <source>
        <dbReference type="ARBA" id="ARBA00061401"/>
    </source>
</evidence>
<accession>A0A0K2GI66</accession>
<sequence>MKVLCIGDIMGEPGRRAVARAVPRLVAQRQVDVVIGNGENVAGGFGITPELAEELFDMGLAVITTGNHAWDKKEALDYFSRQPRLLRPANYPAGVPGNGSVVVESAGGERLAVLQLMGRAYMPTIDCPFQTAKREVARLKRETLAVIVDMHAEATSEKMAMGHYLDGDVTAVVGTHTHVQTADEQILPKGTAYITDIGMTGPLHSVIGVKKELAIEKFLTAMPRRFEVASGPSVFCAVLVELDARLGKAIAMDRIRILD</sequence>
<keyword evidence="1 6" id="KW-0479">Metal-binding</keyword>
<dbReference type="NCBIfam" id="TIGR00282">
    <property type="entry name" value="TIGR00282 family metallophosphoesterase"/>
    <property type="match status" value="1"/>
</dbReference>
<feature type="active site" description="Proton donor" evidence="5">
    <location>
        <position position="68"/>
    </location>
</feature>
<dbReference type="STRING" id="42253.NITMOv2_4169"/>
<protein>
    <recommendedName>
        <fullName evidence="9">Metallophosphoesterase</fullName>
    </recommendedName>
</protein>
<feature type="binding site" evidence="6">
    <location>
        <position position="40"/>
    </location>
    <ligand>
        <name>Fe cation</name>
        <dbReference type="ChEBI" id="CHEBI:24875"/>
        <label>1</label>
    </ligand>
</feature>
<dbReference type="EMBL" id="CP011801">
    <property type="protein sequence ID" value="ALA60549.1"/>
    <property type="molecule type" value="Genomic_DNA"/>
</dbReference>
<dbReference type="Pfam" id="PF13277">
    <property type="entry name" value="YmdB"/>
    <property type="match status" value="1"/>
</dbReference>
<feature type="binding site" evidence="6">
    <location>
        <position position="151"/>
    </location>
    <ligand>
        <name>Fe cation</name>
        <dbReference type="ChEBI" id="CHEBI:24875"/>
        <label>2</label>
    </ligand>
</feature>
<evidence type="ECO:0000256" key="3">
    <source>
        <dbReference type="ARBA" id="ARBA00023004"/>
    </source>
</evidence>
<dbReference type="PATRIC" id="fig|42253.5.peg.4118"/>